<dbReference type="OrthoDB" id="5982814at2759"/>
<gene>
    <name evidence="4" type="ORF">OS493_035971</name>
</gene>
<dbReference type="Proteomes" id="UP001163046">
    <property type="component" value="Unassembled WGS sequence"/>
</dbReference>
<name>A0A9X0CHX6_9CNID</name>
<dbReference type="AlphaFoldDB" id="A0A9X0CHX6"/>
<feature type="signal peptide" evidence="3">
    <location>
        <begin position="1"/>
        <end position="21"/>
    </location>
</feature>
<evidence type="ECO:0000256" key="1">
    <source>
        <dbReference type="SAM" id="MobiDB-lite"/>
    </source>
</evidence>
<protein>
    <submittedName>
        <fullName evidence="4">Uncharacterized protein</fullName>
    </submittedName>
</protein>
<feature type="compositionally biased region" description="Polar residues" evidence="1">
    <location>
        <begin position="277"/>
        <end position="288"/>
    </location>
</feature>
<organism evidence="4 5">
    <name type="scientific">Desmophyllum pertusum</name>
    <dbReference type="NCBI Taxonomy" id="174260"/>
    <lineage>
        <taxon>Eukaryota</taxon>
        <taxon>Metazoa</taxon>
        <taxon>Cnidaria</taxon>
        <taxon>Anthozoa</taxon>
        <taxon>Hexacorallia</taxon>
        <taxon>Scleractinia</taxon>
        <taxon>Caryophylliina</taxon>
        <taxon>Caryophylliidae</taxon>
        <taxon>Desmophyllum</taxon>
    </lineage>
</organism>
<keyword evidence="2" id="KW-0812">Transmembrane</keyword>
<comment type="caution">
    <text evidence="4">The sequence shown here is derived from an EMBL/GenBank/DDBJ whole genome shotgun (WGS) entry which is preliminary data.</text>
</comment>
<evidence type="ECO:0000256" key="3">
    <source>
        <dbReference type="SAM" id="SignalP"/>
    </source>
</evidence>
<evidence type="ECO:0000313" key="5">
    <source>
        <dbReference type="Proteomes" id="UP001163046"/>
    </source>
</evidence>
<dbReference type="EMBL" id="MU827358">
    <property type="protein sequence ID" value="KAJ7351711.1"/>
    <property type="molecule type" value="Genomic_DNA"/>
</dbReference>
<feature type="region of interest" description="Disordered" evidence="1">
    <location>
        <begin position="277"/>
        <end position="299"/>
    </location>
</feature>
<keyword evidence="2" id="KW-1133">Transmembrane helix</keyword>
<reference evidence="4" key="1">
    <citation type="submission" date="2023-01" db="EMBL/GenBank/DDBJ databases">
        <title>Genome assembly of the deep-sea coral Lophelia pertusa.</title>
        <authorList>
            <person name="Herrera S."/>
            <person name="Cordes E."/>
        </authorList>
    </citation>
    <scope>NUCLEOTIDE SEQUENCE</scope>
    <source>
        <strain evidence="4">USNM1676648</strain>
        <tissue evidence="4">Polyp</tissue>
    </source>
</reference>
<proteinExistence type="predicted"/>
<evidence type="ECO:0000313" key="4">
    <source>
        <dbReference type="EMBL" id="KAJ7351711.1"/>
    </source>
</evidence>
<keyword evidence="3" id="KW-0732">Signal</keyword>
<evidence type="ECO:0000256" key="2">
    <source>
        <dbReference type="SAM" id="Phobius"/>
    </source>
</evidence>
<feature type="transmembrane region" description="Helical" evidence="2">
    <location>
        <begin position="302"/>
        <end position="326"/>
    </location>
</feature>
<sequence>MKISHAKVLITFLFYIDTAFPETIEIIRSMPDGERTNWKKGVDSVHIPQSVCYQDSGGYGHFCNTSCDTDDHGHGRYSCACSNDNATVTYLNNKWRCLENQEVRNQLGCETNTLFAREKKKHRLYTLDAKQERKTRLKRQASCAINISSSWYIGCFGEKVPLGEYTNRTKEIFILLEKSSYHIKVKNVKPIDIFQGRVINLHITCSTPPSTSNIKEGCLLFKLEGKITCNSGPVETPTITSFSSSIAPTMSSMETKLTVSLSATTYLKKATASATIGPSQALTRPSSRGKQKNDDVSSSNPLPGIIAGVTVSMTLVLLLIAALFIYRRYKSRKDAHTSTEGQIDKNSVARNPKTNAAFQLEAQNACVTNNDNEPFAPIYTSNYDVPRQQILRGTSLNQKTTPTEENSQSDNLYAALNIPDGLNIYGPVNTQGPVYNALRDLASNNEERFQTYGSICTDQPVYNVLEDLSGRDTVECLNNGPNEPEPVYNVLEDPYAEGSEGPAYYGATPGDDPVYNTLEESHYHAASPCTSEPVYNVLEGPFLSGAEEC</sequence>
<keyword evidence="2" id="KW-0472">Membrane</keyword>
<keyword evidence="5" id="KW-1185">Reference proteome</keyword>
<feature type="chain" id="PRO_5040962299" evidence="3">
    <location>
        <begin position="22"/>
        <end position="549"/>
    </location>
</feature>
<accession>A0A9X0CHX6</accession>